<dbReference type="Pfam" id="PF00628">
    <property type="entry name" value="PHD"/>
    <property type="match status" value="1"/>
</dbReference>
<evidence type="ECO:0000256" key="3">
    <source>
        <dbReference type="ARBA" id="ARBA00022833"/>
    </source>
</evidence>
<keyword evidence="3" id="KW-0862">Zinc</keyword>
<dbReference type="SUPFAM" id="SSF57903">
    <property type="entry name" value="FYVE/PHD zinc finger"/>
    <property type="match status" value="1"/>
</dbReference>
<keyword evidence="5" id="KW-0804">Transcription</keyword>
<dbReference type="Proteomes" id="UP001293593">
    <property type="component" value="Unassembled WGS sequence"/>
</dbReference>
<evidence type="ECO:0000256" key="1">
    <source>
        <dbReference type="ARBA" id="ARBA00022723"/>
    </source>
</evidence>
<dbReference type="InterPro" id="IPR013083">
    <property type="entry name" value="Znf_RING/FYVE/PHD"/>
</dbReference>
<accession>A0AAE1TH71</accession>
<evidence type="ECO:0000256" key="5">
    <source>
        <dbReference type="ARBA" id="ARBA00023163"/>
    </source>
</evidence>
<evidence type="ECO:0000256" key="4">
    <source>
        <dbReference type="ARBA" id="ARBA00023015"/>
    </source>
</evidence>
<dbReference type="CDD" id="cd15556">
    <property type="entry name" value="PHD_MMD1_like"/>
    <property type="match status" value="1"/>
</dbReference>
<keyword evidence="2" id="KW-0863">Zinc-finger</keyword>
<dbReference type="InterPro" id="IPR011011">
    <property type="entry name" value="Znf_FYVE_PHD"/>
</dbReference>
<dbReference type="InterPro" id="IPR058054">
    <property type="entry name" value="Znf_MS1-like"/>
</dbReference>
<dbReference type="PANTHER" id="PTHR46201">
    <property type="entry name" value="PHD FINGER PROTEIN MALE MEIOCYTE DEATH 1-RELATED"/>
    <property type="match status" value="1"/>
</dbReference>
<dbReference type="InterPro" id="IPR019786">
    <property type="entry name" value="Zinc_finger_PHD-type_CS"/>
</dbReference>
<dbReference type="GO" id="GO:0008270">
    <property type="term" value="F:zinc ion binding"/>
    <property type="evidence" value="ECO:0007669"/>
    <property type="project" value="UniProtKB-KW"/>
</dbReference>
<gene>
    <name evidence="7" type="ORF">QN277_001793</name>
</gene>
<dbReference type="InterPro" id="IPR001965">
    <property type="entry name" value="Znf_PHD"/>
</dbReference>
<evidence type="ECO:0000313" key="8">
    <source>
        <dbReference type="Proteomes" id="UP001293593"/>
    </source>
</evidence>
<dbReference type="InterPro" id="IPR057765">
    <property type="entry name" value="MS1-like_ubiquitin"/>
</dbReference>
<evidence type="ECO:0000256" key="2">
    <source>
        <dbReference type="ARBA" id="ARBA00022771"/>
    </source>
</evidence>
<dbReference type="SMART" id="SM00249">
    <property type="entry name" value="PHD"/>
    <property type="match status" value="1"/>
</dbReference>
<dbReference type="InterPro" id="IPR059080">
    <property type="entry name" value="WHD_PTC1"/>
</dbReference>
<dbReference type="Pfam" id="PF25874">
    <property type="entry name" value="WHD_plant_repro"/>
    <property type="match status" value="1"/>
</dbReference>
<dbReference type="PANTHER" id="PTHR46201:SF6">
    <property type="entry name" value="PHD FINGER PLANT-LIKE PROTEIN"/>
    <property type="match status" value="1"/>
</dbReference>
<comment type="caution">
    <text evidence="7">The sequence shown here is derived from an EMBL/GenBank/DDBJ whole genome shotgun (WGS) entry which is preliminary data.</text>
</comment>
<evidence type="ECO:0000313" key="7">
    <source>
        <dbReference type="EMBL" id="KAK4285047.1"/>
    </source>
</evidence>
<dbReference type="PROSITE" id="PS01359">
    <property type="entry name" value="ZF_PHD_1"/>
    <property type="match status" value="1"/>
</dbReference>
<protein>
    <recommendedName>
        <fullName evidence="6">Zinc finger PHD-type domain-containing protein</fullName>
    </recommendedName>
</protein>
<keyword evidence="8" id="KW-1185">Reference proteome</keyword>
<sequence>MVVNERPSKRMKRRVSADLYDFLTFPAATDRCLDDVVVDGQPFRKTVQRFLTNHAMVTYPPSFFSSLMTWQILFRIGGGVDGSDLLPTSVTLHIVEEDVTRSRSSVYCDQCRVVGWSGHPVCRKRYHFIIRASTNHMDAYERPCSLCGKSTGLSEPRCKWCDAVITVEDLEDWVYSQIEDNTHLLHGIVHSNGYGHLLTLNGREGGSKFLSGSDIMSFWDRLCASLAVRKVSVMDVSKKFGMEYRLLHAITNGCSWYGNWGYEFGTGCYALTQDSYQKAVNTLSSMPLSDLLFRDRGPPSRLQCVIFLYQSLAGAELLTIKDLFSFLVALIREFHKPFPTSTSNAETCNVLCAWTSNDVEAVQQALIKVLRASTSSSGAKWVTRRALKGALGRGVASPELLDYSLKHLGGKLTAYGMVVRSRCNPTSSAVEYRLESLNVTENEVSANTGYPSKEQVIDDLKFLLDTIIHPDRMASYRPKIMRKRVADSARKLLDCKQFMKDYKPDKMVGEEVPSCIRLWCHVELSDQPKEDPTPPPELILLPLNATVADLKNEATNTFQEVYAMYKRFQAEELLEYGSIRDNLTVKLLLGTSGSVRILGKCHAKHGLNRFRMERGTETWKVDCPCGAKDDDGERMLACDICGVWQHTRCAGIDNSNAVPSKFVCMRCVKSYRKDAKKQTFPVEPKLHPMDEAKNYAVHDAEIHPMDKAKSYVMHDPNIHPMNEVKSYAVYEAQVHPMECEAKIHPMYEAKRGIMHEPNIHPMNEAISYAVYEEEVHPMVYEDSYAVSEAEIDPVVEANVTWKQNGPVDGARTPSKAKTSCRGEVVAADGTAVACNLALNLGVR</sequence>
<dbReference type="AlphaFoldDB" id="A0AAE1TH71"/>
<dbReference type="InterPro" id="IPR019787">
    <property type="entry name" value="Znf_PHD-finger"/>
</dbReference>
<organism evidence="7 8">
    <name type="scientific">Acacia crassicarpa</name>
    <name type="common">northern wattle</name>
    <dbReference type="NCBI Taxonomy" id="499986"/>
    <lineage>
        <taxon>Eukaryota</taxon>
        <taxon>Viridiplantae</taxon>
        <taxon>Streptophyta</taxon>
        <taxon>Embryophyta</taxon>
        <taxon>Tracheophyta</taxon>
        <taxon>Spermatophyta</taxon>
        <taxon>Magnoliopsida</taxon>
        <taxon>eudicotyledons</taxon>
        <taxon>Gunneridae</taxon>
        <taxon>Pentapetalae</taxon>
        <taxon>rosids</taxon>
        <taxon>fabids</taxon>
        <taxon>Fabales</taxon>
        <taxon>Fabaceae</taxon>
        <taxon>Caesalpinioideae</taxon>
        <taxon>mimosoid clade</taxon>
        <taxon>Acacieae</taxon>
        <taxon>Acacia</taxon>
    </lineage>
</organism>
<name>A0AAE1TH71_9FABA</name>
<dbReference type="EMBL" id="JAWXYG010000001">
    <property type="protein sequence ID" value="KAK4285047.1"/>
    <property type="molecule type" value="Genomic_DNA"/>
</dbReference>
<keyword evidence="1" id="KW-0479">Metal-binding</keyword>
<keyword evidence="4" id="KW-0805">Transcription regulation</keyword>
<reference evidence="7" key="1">
    <citation type="submission" date="2023-10" db="EMBL/GenBank/DDBJ databases">
        <title>Chromosome-level genome of the transformable northern wattle, Acacia crassicarpa.</title>
        <authorList>
            <person name="Massaro I."/>
            <person name="Sinha N.R."/>
            <person name="Poethig S."/>
            <person name="Leichty A.R."/>
        </authorList>
    </citation>
    <scope>NUCLEOTIDE SEQUENCE</scope>
    <source>
        <strain evidence="7">Acra3RX</strain>
        <tissue evidence="7">Leaf</tissue>
    </source>
</reference>
<evidence type="ECO:0000259" key="6">
    <source>
        <dbReference type="SMART" id="SM00249"/>
    </source>
</evidence>
<dbReference type="Pfam" id="PF25565">
    <property type="entry name" value="Ubiquitin_At1g33420"/>
    <property type="match status" value="1"/>
</dbReference>
<feature type="domain" description="Zinc finger PHD-type" evidence="6">
    <location>
        <begin position="622"/>
        <end position="668"/>
    </location>
</feature>
<proteinExistence type="predicted"/>
<dbReference type="Gene3D" id="3.30.40.10">
    <property type="entry name" value="Zinc/RING finger domain, C3HC4 (zinc finger)"/>
    <property type="match status" value="1"/>
</dbReference>